<name>A0A0B6WZC0_9BACT</name>
<accession>A0A0B6WZC0</accession>
<dbReference type="Gene3D" id="3.40.50.2020">
    <property type="match status" value="1"/>
</dbReference>
<keyword evidence="11 15" id="KW-0547">Nucleotide-binding</keyword>
<keyword evidence="10 15" id="KW-0660">Purine salvage</keyword>
<keyword evidence="12 15" id="KW-0460">Magnesium</keyword>
<dbReference type="InterPro" id="IPR050408">
    <property type="entry name" value="HGPRT"/>
</dbReference>
<evidence type="ECO:0000256" key="5">
    <source>
        <dbReference type="ARBA" id="ARBA00011895"/>
    </source>
</evidence>
<keyword evidence="8 15" id="KW-0808">Transferase</keyword>
<dbReference type="GO" id="GO:0052657">
    <property type="term" value="F:guanine phosphoribosyltransferase activity"/>
    <property type="evidence" value="ECO:0007669"/>
    <property type="project" value="UniProtKB-ARBA"/>
</dbReference>
<organism evidence="17 18">
    <name type="scientific">Pyrinomonas methylaliphatogenes</name>
    <dbReference type="NCBI Taxonomy" id="454194"/>
    <lineage>
        <taxon>Bacteria</taxon>
        <taxon>Pseudomonadati</taxon>
        <taxon>Acidobacteriota</taxon>
        <taxon>Blastocatellia</taxon>
        <taxon>Blastocatellales</taxon>
        <taxon>Pyrinomonadaceae</taxon>
        <taxon>Pyrinomonas</taxon>
    </lineage>
</organism>
<dbReference type="PANTHER" id="PTHR43340">
    <property type="entry name" value="HYPOXANTHINE-GUANINE PHOSPHORIBOSYLTRANSFERASE"/>
    <property type="match status" value="1"/>
</dbReference>
<dbReference type="STRING" id="454194.PYK22_02501"/>
<evidence type="ECO:0000259" key="16">
    <source>
        <dbReference type="Pfam" id="PF00156"/>
    </source>
</evidence>
<keyword evidence="7 15" id="KW-0328">Glycosyltransferase</keyword>
<comment type="catalytic activity">
    <reaction evidence="14">
        <text>IMP + diphosphate = hypoxanthine + 5-phospho-alpha-D-ribose 1-diphosphate</text>
        <dbReference type="Rhea" id="RHEA:17973"/>
        <dbReference type="ChEBI" id="CHEBI:17368"/>
        <dbReference type="ChEBI" id="CHEBI:33019"/>
        <dbReference type="ChEBI" id="CHEBI:58017"/>
        <dbReference type="ChEBI" id="CHEBI:58053"/>
        <dbReference type="EC" id="2.4.2.8"/>
    </reaction>
    <physiologicalReaction direction="right-to-left" evidence="14">
        <dbReference type="Rhea" id="RHEA:17975"/>
    </physiologicalReaction>
</comment>
<proteinExistence type="inferred from homology"/>
<dbReference type="InterPro" id="IPR005904">
    <property type="entry name" value="Hxn_phspho_trans"/>
</dbReference>
<dbReference type="SUPFAM" id="SSF53271">
    <property type="entry name" value="PRTase-like"/>
    <property type="match status" value="1"/>
</dbReference>
<dbReference type="GO" id="GO:0032264">
    <property type="term" value="P:IMP salvage"/>
    <property type="evidence" value="ECO:0007669"/>
    <property type="project" value="UniProtKB-UniPathway"/>
</dbReference>
<keyword evidence="18" id="KW-1185">Reference proteome</keyword>
<reference evidence="17 18" key="1">
    <citation type="submission" date="2013-12" db="EMBL/GenBank/DDBJ databases">
        <authorList>
            <person name="Stott M."/>
        </authorList>
    </citation>
    <scope>NUCLEOTIDE SEQUENCE [LARGE SCALE GENOMIC DNA]</scope>
    <source>
        <strain evidence="17 18">K22</strain>
    </source>
</reference>
<dbReference type="GO" id="GO:0006178">
    <property type="term" value="P:guanine salvage"/>
    <property type="evidence" value="ECO:0007669"/>
    <property type="project" value="TreeGrafter"/>
</dbReference>
<evidence type="ECO:0000313" key="17">
    <source>
        <dbReference type="EMBL" id="CDM66471.1"/>
    </source>
</evidence>
<feature type="domain" description="Phosphoribosyltransferase" evidence="16">
    <location>
        <begin position="23"/>
        <end position="170"/>
    </location>
</feature>
<dbReference type="PANTHER" id="PTHR43340:SF1">
    <property type="entry name" value="HYPOXANTHINE PHOSPHORIBOSYLTRANSFERASE"/>
    <property type="match status" value="1"/>
</dbReference>
<gene>
    <name evidence="17" type="ORF">PYK22_02501</name>
</gene>
<dbReference type="EC" id="2.4.2.8" evidence="5 15"/>
<evidence type="ECO:0000256" key="13">
    <source>
        <dbReference type="ARBA" id="ARBA00048811"/>
    </source>
</evidence>
<dbReference type="EMBL" id="CBXV010000008">
    <property type="protein sequence ID" value="CDM66471.1"/>
    <property type="molecule type" value="Genomic_DNA"/>
</dbReference>
<dbReference type="GO" id="GO:0046100">
    <property type="term" value="P:hypoxanthine metabolic process"/>
    <property type="evidence" value="ECO:0007669"/>
    <property type="project" value="TreeGrafter"/>
</dbReference>
<dbReference type="RefSeq" id="WP_328286925.1">
    <property type="nucleotide sequence ID" value="NZ_CBXV010000008.1"/>
</dbReference>
<sequence length="186" mass="20688">MIASAANSSSEFNNSKLIPLFSAEQIQNRIQEMGAEITRDYAGREPLLVGVLKGACVFISDLMRAIDLPLAVDFMAISSYGSQMRTSGEVRIIKDLDTPVEGRDILVVEDIVDTGLTLSYLLASLHARGARSVKLAALLDKWERRERPVQIDYLGFKIPDAFVVGYGLDYAERYRNLPYIAVLKED</sequence>
<comment type="similarity">
    <text evidence="4 15">Belongs to the purine/pyrimidine phosphoribosyltransferase family.</text>
</comment>
<dbReference type="InterPro" id="IPR000836">
    <property type="entry name" value="PRTase_dom"/>
</dbReference>
<dbReference type="InterPro" id="IPR029057">
    <property type="entry name" value="PRTase-like"/>
</dbReference>
<dbReference type="Proteomes" id="UP000031518">
    <property type="component" value="Unassembled WGS sequence"/>
</dbReference>
<evidence type="ECO:0000256" key="1">
    <source>
        <dbReference type="ARBA" id="ARBA00001946"/>
    </source>
</evidence>
<evidence type="ECO:0000256" key="10">
    <source>
        <dbReference type="ARBA" id="ARBA00022726"/>
    </source>
</evidence>
<comment type="catalytic activity">
    <reaction evidence="13">
        <text>GMP + diphosphate = guanine + 5-phospho-alpha-D-ribose 1-diphosphate</text>
        <dbReference type="Rhea" id="RHEA:25424"/>
        <dbReference type="ChEBI" id="CHEBI:16235"/>
        <dbReference type="ChEBI" id="CHEBI:33019"/>
        <dbReference type="ChEBI" id="CHEBI:58017"/>
        <dbReference type="ChEBI" id="CHEBI:58115"/>
        <dbReference type="EC" id="2.4.2.8"/>
    </reaction>
    <physiologicalReaction direction="right-to-left" evidence="13">
        <dbReference type="Rhea" id="RHEA:25426"/>
    </physiologicalReaction>
</comment>
<dbReference type="UniPathway" id="UPA00591">
    <property type="reaction ID" value="UER00648"/>
</dbReference>
<protein>
    <recommendedName>
        <fullName evidence="5 15">Hypoxanthine phosphoribosyltransferase</fullName>
        <ecNumber evidence="5 15">2.4.2.8</ecNumber>
    </recommendedName>
</protein>
<evidence type="ECO:0000256" key="7">
    <source>
        <dbReference type="ARBA" id="ARBA00022676"/>
    </source>
</evidence>
<evidence type="ECO:0000256" key="12">
    <source>
        <dbReference type="ARBA" id="ARBA00022842"/>
    </source>
</evidence>
<comment type="cofactor">
    <cofactor evidence="1 15">
        <name>Mg(2+)</name>
        <dbReference type="ChEBI" id="CHEBI:18420"/>
    </cofactor>
</comment>
<dbReference type="NCBIfam" id="TIGR01203">
    <property type="entry name" value="HGPRTase"/>
    <property type="match status" value="1"/>
</dbReference>
<dbReference type="GO" id="GO:0006166">
    <property type="term" value="P:purine ribonucleoside salvage"/>
    <property type="evidence" value="ECO:0007669"/>
    <property type="project" value="UniProtKB-KW"/>
</dbReference>
<comment type="pathway">
    <text evidence="3 15">Purine metabolism; IMP biosynthesis via salvage pathway; IMP from hypoxanthine: step 1/1.</text>
</comment>
<dbReference type="GO" id="GO:0005829">
    <property type="term" value="C:cytosol"/>
    <property type="evidence" value="ECO:0007669"/>
    <property type="project" value="TreeGrafter"/>
</dbReference>
<dbReference type="FunFam" id="3.40.50.2020:FF:000006">
    <property type="entry name" value="Hypoxanthine phosphoribosyltransferase"/>
    <property type="match status" value="1"/>
</dbReference>
<dbReference type="GO" id="GO:0004422">
    <property type="term" value="F:hypoxanthine phosphoribosyltransferase activity"/>
    <property type="evidence" value="ECO:0007669"/>
    <property type="project" value="InterPro"/>
</dbReference>
<evidence type="ECO:0000256" key="11">
    <source>
        <dbReference type="ARBA" id="ARBA00022741"/>
    </source>
</evidence>
<keyword evidence="9 15" id="KW-0479">Metal-binding</keyword>
<evidence type="ECO:0000256" key="2">
    <source>
        <dbReference type="ARBA" id="ARBA00004496"/>
    </source>
</evidence>
<dbReference type="AlphaFoldDB" id="A0A0B6WZC0"/>
<dbReference type="GO" id="GO:0000166">
    <property type="term" value="F:nucleotide binding"/>
    <property type="evidence" value="ECO:0007669"/>
    <property type="project" value="UniProtKB-KW"/>
</dbReference>
<evidence type="ECO:0000256" key="15">
    <source>
        <dbReference type="RuleBase" id="RU364099"/>
    </source>
</evidence>
<evidence type="ECO:0000313" key="18">
    <source>
        <dbReference type="Proteomes" id="UP000031518"/>
    </source>
</evidence>
<evidence type="ECO:0000256" key="8">
    <source>
        <dbReference type="ARBA" id="ARBA00022679"/>
    </source>
</evidence>
<comment type="subcellular location">
    <subcellularLocation>
        <location evidence="2 15">Cytoplasm</location>
    </subcellularLocation>
</comment>
<dbReference type="GO" id="GO:0032263">
    <property type="term" value="P:GMP salvage"/>
    <property type="evidence" value="ECO:0007669"/>
    <property type="project" value="TreeGrafter"/>
</dbReference>
<evidence type="ECO:0000256" key="9">
    <source>
        <dbReference type="ARBA" id="ARBA00022723"/>
    </source>
</evidence>
<dbReference type="CDD" id="cd06223">
    <property type="entry name" value="PRTases_typeI"/>
    <property type="match status" value="1"/>
</dbReference>
<keyword evidence="6 15" id="KW-0963">Cytoplasm</keyword>
<evidence type="ECO:0000256" key="6">
    <source>
        <dbReference type="ARBA" id="ARBA00022490"/>
    </source>
</evidence>
<dbReference type="Pfam" id="PF00156">
    <property type="entry name" value="Pribosyltran"/>
    <property type="match status" value="1"/>
</dbReference>
<evidence type="ECO:0000256" key="14">
    <source>
        <dbReference type="ARBA" id="ARBA00049402"/>
    </source>
</evidence>
<dbReference type="GO" id="GO:0000287">
    <property type="term" value="F:magnesium ion binding"/>
    <property type="evidence" value="ECO:0007669"/>
    <property type="project" value="TreeGrafter"/>
</dbReference>
<evidence type="ECO:0000256" key="4">
    <source>
        <dbReference type="ARBA" id="ARBA00008391"/>
    </source>
</evidence>
<reference evidence="17 18" key="2">
    <citation type="submission" date="2015-01" db="EMBL/GenBank/DDBJ databases">
        <title>Complete genome sequence of Pyrinomonas methylaliphatogenes type strain K22T.</title>
        <authorList>
            <person name="Lee K.C.Y."/>
            <person name="Power J.F."/>
            <person name="Dunfield P.F."/>
            <person name="Morgan X.C."/>
            <person name="Huttenhower C."/>
            <person name="Stott M.B."/>
        </authorList>
    </citation>
    <scope>NUCLEOTIDE SEQUENCE [LARGE SCALE GENOMIC DNA]</scope>
    <source>
        <strain evidence="17 18">K22</strain>
    </source>
</reference>
<evidence type="ECO:0000256" key="3">
    <source>
        <dbReference type="ARBA" id="ARBA00004669"/>
    </source>
</evidence>